<protein>
    <submittedName>
        <fullName evidence="1">Uncharacterized protein</fullName>
    </submittedName>
</protein>
<proteinExistence type="predicted"/>
<sequence>MQFVSFSNRPVRPDSLQNGLFLFDSGTNVASIKSIDDWYKQAFNCFALTVAATNSYVQSGPVRSTTIPVVLHKIPTFGITSAVRDYWQRWTLFEDSYAYGKGYSVPTDARITGGQIKYFLVPPTGTGQLATGNFTTYKYEAGGSIAGLYTTTINVNTLSGMSSKTQYSGSEFGNYRSVSGKFYITTNNAWGIGAFSNFQFGSAAVTSVSKDSGPVENVTMSGVVSGGSSYCTWMGAVRTRRRKITGDATEYEMIVLKRGEDYDDSASTGAGGTKVINLSLQNMLNEKFFLDAPVVKL</sequence>
<dbReference type="EMBL" id="MZ443776">
    <property type="protein sequence ID" value="QZE57301.1"/>
    <property type="molecule type" value="Genomic_DNA"/>
</dbReference>
<dbReference type="Proteomes" id="UP000827973">
    <property type="component" value="Segment"/>
</dbReference>
<name>A0AAE7XLA7_9CAUD</name>
<organism evidence="1 2">
    <name type="scientific">Erwinia phage pEa_SNUABM_1</name>
    <dbReference type="NCBI Taxonomy" id="2869543"/>
    <lineage>
        <taxon>Viruses</taxon>
        <taxon>Duplodnaviria</taxon>
        <taxon>Heunggongvirae</taxon>
        <taxon>Uroviricota</taxon>
        <taxon>Caudoviricetes</taxon>
        <taxon>Alexandravirus</taxon>
        <taxon>Alexandravirus SNUABM1</taxon>
    </lineage>
</organism>
<keyword evidence="2" id="KW-1185">Reference proteome</keyword>
<evidence type="ECO:0000313" key="1">
    <source>
        <dbReference type="EMBL" id="QZE57301.1"/>
    </source>
</evidence>
<accession>A0AAE7XLA7</accession>
<evidence type="ECO:0000313" key="2">
    <source>
        <dbReference type="Proteomes" id="UP000827973"/>
    </source>
</evidence>
<reference evidence="1 2" key="1">
    <citation type="submission" date="2021-06" db="EMBL/GenBank/DDBJ databases">
        <title>Complete genome sequence of Erwinia phage pEa_SNUABM_1.</title>
        <authorList>
            <person name="Kim S.G."/>
            <person name="Park S.C."/>
        </authorList>
    </citation>
    <scope>NUCLEOTIDE SEQUENCE [LARGE SCALE GENOMIC DNA]</scope>
</reference>
<gene>
    <name evidence="1" type="ORF">pEaSNUABM1_00092</name>
</gene>